<dbReference type="EC" id="3.5.1.16" evidence="11"/>
<evidence type="ECO:0000256" key="7">
    <source>
        <dbReference type="ARBA" id="ARBA00022801"/>
    </source>
</evidence>
<dbReference type="GO" id="GO:0006526">
    <property type="term" value="P:L-arginine biosynthetic process"/>
    <property type="evidence" value="ECO:0007669"/>
    <property type="project" value="UniProtKB-KW"/>
</dbReference>
<dbReference type="PANTHER" id="PTHR43808">
    <property type="entry name" value="ACETYLORNITHINE DEACETYLASE"/>
    <property type="match status" value="1"/>
</dbReference>
<evidence type="ECO:0000256" key="3">
    <source>
        <dbReference type="ARBA" id="ARBA00022490"/>
    </source>
</evidence>
<dbReference type="EMBL" id="WURB01000013">
    <property type="protein sequence ID" value="MXQ13147.1"/>
    <property type="molecule type" value="Genomic_DNA"/>
</dbReference>
<keyword evidence="4" id="KW-0055">Arginine biosynthesis</keyword>
<dbReference type="InterPro" id="IPR001261">
    <property type="entry name" value="ArgE/DapE_CS"/>
</dbReference>
<evidence type="ECO:0000313" key="11">
    <source>
        <dbReference type="EMBL" id="MXQ13147.1"/>
    </source>
</evidence>
<comment type="caution">
    <text evidence="11">The sequence shown here is derived from an EMBL/GenBank/DDBJ whole genome shotgun (WGS) entry which is preliminary data.</text>
</comment>
<dbReference type="Pfam" id="PF07687">
    <property type="entry name" value="M20_dimer"/>
    <property type="match status" value="1"/>
</dbReference>
<dbReference type="PANTHER" id="PTHR43808:SF31">
    <property type="entry name" value="N-ACETYL-L-CITRULLINE DEACETYLASE"/>
    <property type="match status" value="1"/>
</dbReference>
<proteinExistence type="inferred from homology"/>
<keyword evidence="5" id="KW-0028">Amino-acid biosynthesis</keyword>
<reference evidence="11 12" key="1">
    <citation type="submission" date="2019-12" db="EMBL/GenBank/DDBJ databases">
        <authorList>
            <person name="Yuan C.-G."/>
        </authorList>
    </citation>
    <scope>NUCLEOTIDE SEQUENCE [LARGE SCALE GENOMIC DNA]</scope>
    <source>
        <strain evidence="11 12">KCTC 23863</strain>
    </source>
</reference>
<evidence type="ECO:0000313" key="12">
    <source>
        <dbReference type="Proteomes" id="UP000436483"/>
    </source>
</evidence>
<dbReference type="InterPro" id="IPR002933">
    <property type="entry name" value="Peptidase_M20"/>
</dbReference>
<evidence type="ECO:0000256" key="1">
    <source>
        <dbReference type="ARBA" id="ARBA00001947"/>
    </source>
</evidence>
<dbReference type="InterPro" id="IPR011650">
    <property type="entry name" value="Peptidase_M20_dimer"/>
</dbReference>
<dbReference type="NCBIfam" id="NF005710">
    <property type="entry name" value="PRK07522.1"/>
    <property type="match status" value="1"/>
</dbReference>
<organism evidence="11 12">
    <name type="scientific">Microvirga makkahensis</name>
    <dbReference type="NCBI Taxonomy" id="1128670"/>
    <lineage>
        <taxon>Bacteria</taxon>
        <taxon>Pseudomonadati</taxon>
        <taxon>Pseudomonadota</taxon>
        <taxon>Alphaproteobacteria</taxon>
        <taxon>Hyphomicrobiales</taxon>
        <taxon>Methylobacteriaceae</taxon>
        <taxon>Microvirga</taxon>
    </lineage>
</organism>
<evidence type="ECO:0000256" key="5">
    <source>
        <dbReference type="ARBA" id="ARBA00022605"/>
    </source>
</evidence>
<evidence type="ECO:0000256" key="9">
    <source>
        <dbReference type="ARBA" id="ARBA00023285"/>
    </source>
</evidence>
<evidence type="ECO:0000256" key="8">
    <source>
        <dbReference type="ARBA" id="ARBA00022833"/>
    </source>
</evidence>
<reference evidence="11 12" key="2">
    <citation type="submission" date="2020-01" db="EMBL/GenBank/DDBJ databases">
        <title>Microvirga sp. nov., an arsenate reduction bacterium isolated from Tibet hotspring sediments.</title>
        <authorList>
            <person name="Xian W.-D."/>
            <person name="Li W.-J."/>
        </authorList>
    </citation>
    <scope>NUCLEOTIDE SEQUENCE [LARGE SCALE GENOMIC DNA]</scope>
    <source>
        <strain evidence="11 12">KCTC 23863</strain>
    </source>
</reference>
<keyword evidence="3" id="KW-0963">Cytoplasm</keyword>
<dbReference type="NCBIfam" id="TIGR01892">
    <property type="entry name" value="AcOrn-deacetyl"/>
    <property type="match status" value="1"/>
</dbReference>
<evidence type="ECO:0000256" key="4">
    <source>
        <dbReference type="ARBA" id="ARBA00022571"/>
    </source>
</evidence>
<dbReference type="CDD" id="cd03894">
    <property type="entry name" value="M20_ArgE"/>
    <property type="match status" value="1"/>
</dbReference>
<keyword evidence="9" id="KW-0170">Cobalt</keyword>
<dbReference type="InterPro" id="IPR036264">
    <property type="entry name" value="Bact_exopeptidase_dim_dom"/>
</dbReference>
<gene>
    <name evidence="11" type="primary">argE</name>
    <name evidence="11" type="ORF">GR328_17095</name>
</gene>
<evidence type="ECO:0000256" key="6">
    <source>
        <dbReference type="ARBA" id="ARBA00022723"/>
    </source>
</evidence>
<dbReference type="SUPFAM" id="SSF53187">
    <property type="entry name" value="Zn-dependent exopeptidases"/>
    <property type="match status" value="1"/>
</dbReference>
<dbReference type="SUPFAM" id="SSF55031">
    <property type="entry name" value="Bacterial exopeptidase dimerisation domain"/>
    <property type="match status" value="1"/>
</dbReference>
<comment type="similarity">
    <text evidence="2">Belongs to the peptidase M20A family. ArgE subfamily.</text>
</comment>
<dbReference type="Pfam" id="PF01546">
    <property type="entry name" value="Peptidase_M20"/>
    <property type="match status" value="1"/>
</dbReference>
<dbReference type="AlphaFoldDB" id="A0A7X3MTX7"/>
<sequence>MMPTDDLVSLDLIRDLVRFDTTSRNSNLELIGYIRDYLAGLGIESTLILDETGRKASLYATVGPQDRGGILLSGHTDTVPVDGQDWTSDPFTLSRRGDRLYGRGTADMKSFVAIALAFAPAFAKSDLKIPIHYAFSYDEEIGCLGVRPLIAYLNTLPIRPRMAIIGEPTEMQVICAHKGKLATRCRVEGKSCHSSLAPRGVNAVEYAAEVVAYLRGMARRIAAEGPFDEGFDIPHTTIHTGVIRGGTVLNIVPSECEFDFEFRYLPEQNPDALLAEVKRFAHDVLEPQMKAVAPNAGFSWRELSSTPGLDVAPEDEVVTIAKALAGQNGQSKVAFATEASLFQKSGSIPAVVCGPGNIDQAHKPDEYIELSEVAKGEAFMRDLLDRITA</sequence>
<comment type="cofactor">
    <cofactor evidence="1">
        <name>Zn(2+)</name>
        <dbReference type="ChEBI" id="CHEBI:29105"/>
    </cofactor>
</comment>
<keyword evidence="12" id="KW-1185">Reference proteome</keyword>
<dbReference type="OrthoDB" id="9809784at2"/>
<protein>
    <submittedName>
        <fullName evidence="11">Acetylornithine deacetylase</fullName>
        <ecNumber evidence="11">3.5.1.16</ecNumber>
    </submittedName>
</protein>
<dbReference type="Gene3D" id="3.40.630.10">
    <property type="entry name" value="Zn peptidases"/>
    <property type="match status" value="1"/>
</dbReference>
<keyword evidence="7 11" id="KW-0378">Hydrolase</keyword>
<evidence type="ECO:0000259" key="10">
    <source>
        <dbReference type="Pfam" id="PF07687"/>
    </source>
</evidence>
<evidence type="ECO:0000256" key="2">
    <source>
        <dbReference type="ARBA" id="ARBA00005691"/>
    </source>
</evidence>
<dbReference type="Proteomes" id="UP000436483">
    <property type="component" value="Unassembled WGS sequence"/>
</dbReference>
<dbReference type="PROSITE" id="PS00758">
    <property type="entry name" value="ARGE_DAPE_CPG2_1"/>
    <property type="match status" value="1"/>
</dbReference>
<keyword evidence="8" id="KW-0862">Zinc</keyword>
<dbReference type="InterPro" id="IPR050072">
    <property type="entry name" value="Peptidase_M20A"/>
</dbReference>
<keyword evidence="6" id="KW-0479">Metal-binding</keyword>
<feature type="domain" description="Peptidase M20 dimerisation" evidence="10">
    <location>
        <begin position="176"/>
        <end position="285"/>
    </location>
</feature>
<dbReference type="GO" id="GO:0046872">
    <property type="term" value="F:metal ion binding"/>
    <property type="evidence" value="ECO:0007669"/>
    <property type="project" value="UniProtKB-KW"/>
</dbReference>
<accession>A0A7X3MTX7</accession>
<dbReference type="Gene3D" id="3.30.70.360">
    <property type="match status" value="1"/>
</dbReference>
<dbReference type="InterPro" id="IPR010169">
    <property type="entry name" value="AcOrn-deacetyl"/>
</dbReference>
<name>A0A7X3MTX7_9HYPH</name>
<dbReference type="GO" id="GO:0008777">
    <property type="term" value="F:acetylornithine deacetylase activity"/>
    <property type="evidence" value="ECO:0007669"/>
    <property type="project" value="UniProtKB-EC"/>
</dbReference>